<dbReference type="InParanoid" id="G0QS92"/>
<feature type="domain" description="Striatin N-terminal" evidence="6">
    <location>
        <begin position="21"/>
        <end position="199"/>
    </location>
</feature>
<dbReference type="Proteomes" id="UP000008983">
    <property type="component" value="Unassembled WGS sequence"/>
</dbReference>
<dbReference type="PROSITE" id="PS50294">
    <property type="entry name" value="WD_REPEATS_REGION"/>
    <property type="match status" value="1"/>
</dbReference>
<dbReference type="GeneID" id="14908066"/>
<dbReference type="OrthoDB" id="727118at2759"/>
<dbReference type="PANTHER" id="PTHR15653:SF0">
    <property type="entry name" value="CONNECTOR OF KINASE TO AP-1, ISOFORM E"/>
    <property type="match status" value="1"/>
</dbReference>
<evidence type="ECO:0000259" key="6">
    <source>
        <dbReference type="Pfam" id="PF08232"/>
    </source>
</evidence>
<keyword evidence="3 5" id="KW-0175">Coiled coil</keyword>
<feature type="repeat" description="WD" evidence="4">
    <location>
        <begin position="288"/>
        <end position="328"/>
    </location>
</feature>
<organism evidence="7 8">
    <name type="scientific">Ichthyophthirius multifiliis</name>
    <name type="common">White spot disease agent</name>
    <name type="synonym">Ich</name>
    <dbReference type="NCBI Taxonomy" id="5932"/>
    <lineage>
        <taxon>Eukaryota</taxon>
        <taxon>Sar</taxon>
        <taxon>Alveolata</taxon>
        <taxon>Ciliophora</taxon>
        <taxon>Intramacronucleata</taxon>
        <taxon>Oligohymenophorea</taxon>
        <taxon>Hymenostomatida</taxon>
        <taxon>Ophryoglenina</taxon>
        <taxon>Ichthyophthirius</taxon>
    </lineage>
</organism>
<evidence type="ECO:0000256" key="4">
    <source>
        <dbReference type="PROSITE-ProRule" id="PRU00221"/>
    </source>
</evidence>
<dbReference type="Gene3D" id="2.130.10.10">
    <property type="entry name" value="YVTN repeat-like/Quinoprotein amine dehydrogenase"/>
    <property type="match status" value="2"/>
</dbReference>
<dbReference type="InterPro" id="IPR036322">
    <property type="entry name" value="WD40_repeat_dom_sf"/>
</dbReference>
<evidence type="ECO:0000256" key="5">
    <source>
        <dbReference type="SAM" id="Coils"/>
    </source>
</evidence>
<keyword evidence="2" id="KW-0677">Repeat</keyword>
<name>G0QS92_ICHMU</name>
<dbReference type="PROSITE" id="PS00678">
    <property type="entry name" value="WD_REPEATS_1"/>
    <property type="match status" value="2"/>
</dbReference>
<dbReference type="SUPFAM" id="SSF50978">
    <property type="entry name" value="WD40 repeat-like"/>
    <property type="match status" value="1"/>
</dbReference>
<keyword evidence="8" id="KW-1185">Reference proteome</keyword>
<dbReference type="InterPro" id="IPR051488">
    <property type="entry name" value="WD_repeat_striatin"/>
</dbReference>
<dbReference type="OMA" id="AIWDLHA"/>
<feature type="coiled-coil region" evidence="5">
    <location>
        <begin position="46"/>
        <end position="73"/>
    </location>
</feature>
<sequence length="637" mass="75281">MSQSFEDSQQINVPQTTSYNWLGVLKFLQDQYKEMNYKETEQTLEKQQNLEKISQLEGELKAQENINKDLLKRIKMLEFALRQERIRYSKLLQGQNIPQDIIKSAMQDENNMQLIQNNLNIPQIPQRKAKSHRPLLLKLIYIIQKKRKYLIIYNYLKNFIRYRENDIPNFNNNNNNGSNLDNSFVEFNKSITNQNKNNETQKNNNTQKQQINNSKIINKSLEKYDENIEVYFLKNNKIKFIILFYLTIFNNKRIIKKVNQIYFYIDGIFLFLLVENNQYLFYYLQSQLRSHFDGVRDCYFTKNNTLVTVSEDCMVKLWDTRQFQSSNEETHLEPFYTLREHTGHLYAISGLSQEICSEKQSQIVFTSGSEGIIKVWDIPQSEDVDTYGPTENKNYCVGSWSSNEEPIWQILGHPFEVKNRKIQYKKKQKKQILVVSADGTVKLWEIMEEFNKEYVGNCRQTYVYKQDNKYGIPTSASWIYTNLNLLAVSYLTFNNITIFDKETGKGVNVLRYNSDFKDDQIFRFIAHPNMKILLSAHEDKYIRFFDINQKMPINHIQAHNDAVTSLAFHQDKNYVSSTGHDGFIKTWDLRQYKCVSEIKAHQNKYDEAVHSIIINQNYNYIASCGADGYVNIYNSSV</sequence>
<dbReference type="InterPro" id="IPR013258">
    <property type="entry name" value="Striatin_N"/>
</dbReference>
<gene>
    <name evidence="7" type="ORF">IMG5_099940</name>
</gene>
<dbReference type="EMBL" id="GL983808">
    <property type="protein sequence ID" value="EGR31914.1"/>
    <property type="molecule type" value="Genomic_DNA"/>
</dbReference>
<evidence type="ECO:0000256" key="2">
    <source>
        <dbReference type="ARBA" id="ARBA00022737"/>
    </source>
</evidence>
<proteinExistence type="predicted"/>
<evidence type="ECO:0000256" key="1">
    <source>
        <dbReference type="ARBA" id="ARBA00022574"/>
    </source>
</evidence>
<dbReference type="RefSeq" id="XP_004035400.1">
    <property type="nucleotide sequence ID" value="XM_004035352.1"/>
</dbReference>
<dbReference type="PANTHER" id="PTHR15653">
    <property type="entry name" value="STRIATIN"/>
    <property type="match status" value="1"/>
</dbReference>
<dbReference type="Gene3D" id="1.20.5.300">
    <property type="match status" value="1"/>
</dbReference>
<evidence type="ECO:0000313" key="8">
    <source>
        <dbReference type="Proteomes" id="UP000008983"/>
    </source>
</evidence>
<accession>G0QS92</accession>
<feature type="repeat" description="WD" evidence="4">
    <location>
        <begin position="556"/>
        <end position="597"/>
    </location>
</feature>
<dbReference type="SMART" id="SM00320">
    <property type="entry name" value="WD40"/>
    <property type="match status" value="6"/>
</dbReference>
<dbReference type="STRING" id="857967.G0QS92"/>
<dbReference type="InterPro" id="IPR001680">
    <property type="entry name" value="WD40_rpt"/>
</dbReference>
<reference evidence="7 8" key="1">
    <citation type="submission" date="2011-07" db="EMBL/GenBank/DDBJ databases">
        <authorList>
            <person name="Coyne R."/>
            <person name="Brami D."/>
            <person name="Johnson J."/>
            <person name="Hostetler J."/>
            <person name="Hannick L."/>
            <person name="Clark T."/>
            <person name="Cassidy-Hanley D."/>
            <person name="Inman J."/>
        </authorList>
    </citation>
    <scope>NUCLEOTIDE SEQUENCE [LARGE SCALE GENOMIC DNA]</scope>
    <source>
        <strain evidence="7 8">G5</strain>
    </source>
</reference>
<dbReference type="Pfam" id="PF00400">
    <property type="entry name" value="WD40"/>
    <property type="match status" value="3"/>
</dbReference>
<protein>
    <recommendedName>
        <fullName evidence="6">Striatin N-terminal domain-containing protein</fullName>
    </recommendedName>
</protein>
<dbReference type="InterPro" id="IPR015943">
    <property type="entry name" value="WD40/YVTN_repeat-like_dom_sf"/>
</dbReference>
<dbReference type="eggNOG" id="KOG0642">
    <property type="taxonomic scope" value="Eukaryota"/>
</dbReference>
<evidence type="ECO:0000313" key="7">
    <source>
        <dbReference type="EMBL" id="EGR31914.1"/>
    </source>
</evidence>
<keyword evidence="1 4" id="KW-0853">WD repeat</keyword>
<evidence type="ECO:0000256" key="3">
    <source>
        <dbReference type="ARBA" id="ARBA00023054"/>
    </source>
</evidence>
<dbReference type="AlphaFoldDB" id="G0QS92"/>
<dbReference type="InterPro" id="IPR019775">
    <property type="entry name" value="WD40_repeat_CS"/>
</dbReference>
<dbReference type="Pfam" id="PF08232">
    <property type="entry name" value="Striatin"/>
    <property type="match status" value="1"/>
</dbReference>
<dbReference type="PROSITE" id="PS50082">
    <property type="entry name" value="WD_REPEATS_2"/>
    <property type="match status" value="2"/>
</dbReference>